<keyword evidence="6 12" id="KW-0472">Membrane</keyword>
<dbReference type="CDD" id="cd06225">
    <property type="entry name" value="HAMP"/>
    <property type="match status" value="1"/>
</dbReference>
<keyword evidence="5 12" id="KW-1133">Transmembrane helix</keyword>
<feature type="region of interest" description="Disordered" evidence="11">
    <location>
        <begin position="734"/>
        <end position="754"/>
    </location>
</feature>
<evidence type="ECO:0000256" key="6">
    <source>
        <dbReference type="ARBA" id="ARBA00023136"/>
    </source>
</evidence>
<dbReference type="AlphaFoldDB" id="A0A1Y1RVT7"/>
<evidence type="ECO:0000259" key="14">
    <source>
        <dbReference type="PROSITE" id="PS50885"/>
    </source>
</evidence>
<evidence type="ECO:0000256" key="8">
    <source>
        <dbReference type="ARBA" id="ARBA00029447"/>
    </source>
</evidence>
<evidence type="ECO:0000256" key="10">
    <source>
        <dbReference type="SAM" id="Coils"/>
    </source>
</evidence>
<comment type="similarity">
    <text evidence="8">Belongs to the methyl-accepting chemotaxis (MCP) protein family.</text>
</comment>
<evidence type="ECO:0000256" key="7">
    <source>
        <dbReference type="ARBA" id="ARBA00023224"/>
    </source>
</evidence>
<feature type="domain" description="Methyl-accepting transducer" evidence="13">
    <location>
        <begin position="446"/>
        <end position="668"/>
    </location>
</feature>
<dbReference type="Pfam" id="PF00015">
    <property type="entry name" value="MCPsignal"/>
    <property type="match status" value="1"/>
</dbReference>
<protein>
    <recommendedName>
        <fullName evidence="17">Methyl-accepting chemotaxis protein</fullName>
    </recommendedName>
</protein>
<dbReference type="GO" id="GO:0007165">
    <property type="term" value="P:signal transduction"/>
    <property type="evidence" value="ECO:0007669"/>
    <property type="project" value="UniProtKB-KW"/>
</dbReference>
<dbReference type="STRING" id="1963862.B4O97_13620"/>
<dbReference type="SMART" id="SM00283">
    <property type="entry name" value="MA"/>
    <property type="match status" value="1"/>
</dbReference>
<dbReference type="SUPFAM" id="SSF58104">
    <property type="entry name" value="Methyl-accepting chemotaxis protein (MCP) signaling domain"/>
    <property type="match status" value="1"/>
</dbReference>
<evidence type="ECO:0000256" key="5">
    <source>
        <dbReference type="ARBA" id="ARBA00022989"/>
    </source>
</evidence>
<dbReference type="Pfam" id="PF02743">
    <property type="entry name" value="dCache_1"/>
    <property type="match status" value="1"/>
</dbReference>
<dbReference type="SMART" id="SM00304">
    <property type="entry name" value="HAMP"/>
    <property type="match status" value="1"/>
</dbReference>
<evidence type="ECO:0000256" key="2">
    <source>
        <dbReference type="ARBA" id="ARBA00022475"/>
    </source>
</evidence>
<keyword evidence="3" id="KW-0145">Chemotaxis</keyword>
<dbReference type="Proteomes" id="UP000192343">
    <property type="component" value="Unassembled WGS sequence"/>
</dbReference>
<keyword evidence="4 12" id="KW-0812">Transmembrane</keyword>
<feature type="region of interest" description="Disordered" evidence="11">
    <location>
        <begin position="249"/>
        <end position="277"/>
    </location>
</feature>
<proteinExistence type="inferred from homology"/>
<dbReference type="InterPro" id="IPR003660">
    <property type="entry name" value="HAMP_dom"/>
</dbReference>
<evidence type="ECO:0000256" key="9">
    <source>
        <dbReference type="PROSITE-ProRule" id="PRU00284"/>
    </source>
</evidence>
<dbReference type="Gene3D" id="6.10.340.10">
    <property type="match status" value="1"/>
</dbReference>
<dbReference type="Gene3D" id="1.10.287.950">
    <property type="entry name" value="Methyl-accepting chemotaxis protein"/>
    <property type="match status" value="1"/>
</dbReference>
<evidence type="ECO:0000256" key="3">
    <source>
        <dbReference type="ARBA" id="ARBA00022500"/>
    </source>
</evidence>
<name>A0A1Y1RVT7_9SPIO</name>
<dbReference type="Pfam" id="PF00672">
    <property type="entry name" value="HAMP"/>
    <property type="match status" value="1"/>
</dbReference>
<dbReference type="PANTHER" id="PTHR32089">
    <property type="entry name" value="METHYL-ACCEPTING CHEMOTAXIS PROTEIN MCPB"/>
    <property type="match status" value="1"/>
</dbReference>
<dbReference type="EMBL" id="MWQY01000015">
    <property type="protein sequence ID" value="ORC34116.1"/>
    <property type="molecule type" value="Genomic_DNA"/>
</dbReference>
<sequence>MKTLRNKMLILLLGSTLALLIVFFGLISSRIVNVLNEYAYMSAFQYSREGAAAVEGELNKALGLLNSSRDLIEVFKSENRTDREILPPLFARILEDYDSIFSLWVLFEPDAWDGRDARFANTGEYDELGNYAVWAYRNASNRVELNLEAWGAESYQDDYYALPRNSPGIRISDPYEEEIREGYSVQMISASRAVHNPEGEVIGVVGADFSIDFFNRILSTIDSKSRGKSTIATETGLLLADSLSGKEGTYLSESHSTDTVSAASEATGGEKESSSENSRIMVQIGDQEFLQMIEPINIGEGIEPWIYIVSIPREHIYAVPRQIYISLMITSAVILVVLTLIIILIASRVSRPLGILTGAFETISGGDLRREVHITARDETGRLAQGFNRFTASLSSTLREIKSAMAELRNEADELARETENTDSAFADNSRAINSVLMKASDITRGLGETSRSLDKILENITSLEQRSGNESQLISQSVAAIEETLAGLHSVTENVVRSSEYYRQLNRSSALGEDLLTTVIRRIQEIHSQSESLLETNMVISNIATQTNMLAMNAAIEAAHAGEAGKGFAVVADEIRKLSENTADQSRGVEKILKEIVDIISAIARSSQEAGKNFGEIQGLIGTITRIEEEVKLSLEEQGAGSNQILASLGEMETASLEIDREAESVSVLARKIATEVEVLSKNSEEIQQSIGNVLNNNEAIRHTVDKAVESAEHTAMSIARINENMGIFKLKGEDPAEAESEIRKKGDFQESP</sequence>
<dbReference type="GO" id="GO:0005886">
    <property type="term" value="C:plasma membrane"/>
    <property type="evidence" value="ECO:0007669"/>
    <property type="project" value="UniProtKB-SubCell"/>
</dbReference>
<comment type="subcellular location">
    <subcellularLocation>
        <location evidence="1">Cell membrane</location>
        <topology evidence="1">Multi-pass membrane protein</topology>
    </subcellularLocation>
</comment>
<gene>
    <name evidence="15" type="ORF">B4O97_13620</name>
</gene>
<keyword evidence="16" id="KW-1185">Reference proteome</keyword>
<feature type="domain" description="HAMP" evidence="14">
    <location>
        <begin position="347"/>
        <end position="399"/>
    </location>
</feature>
<evidence type="ECO:0008006" key="17">
    <source>
        <dbReference type="Google" id="ProtNLM"/>
    </source>
</evidence>
<keyword evidence="10" id="KW-0175">Coiled coil</keyword>
<reference evidence="15 16" key="1">
    <citation type="submission" date="2017-03" db="EMBL/GenBank/DDBJ databases">
        <title>Draft Genome sequence of Marispirochaeta sp. strain JC444.</title>
        <authorList>
            <person name="Shivani Y."/>
            <person name="Subhash Y."/>
            <person name="Sasikala C."/>
            <person name="Ramana C."/>
        </authorList>
    </citation>
    <scope>NUCLEOTIDE SEQUENCE [LARGE SCALE GENOMIC DNA]</scope>
    <source>
        <strain evidence="15 16">JC444</strain>
    </source>
</reference>
<evidence type="ECO:0000256" key="4">
    <source>
        <dbReference type="ARBA" id="ARBA00022692"/>
    </source>
</evidence>
<dbReference type="PROSITE" id="PS50111">
    <property type="entry name" value="CHEMOTAXIS_TRANSDUC_2"/>
    <property type="match status" value="1"/>
</dbReference>
<dbReference type="InterPro" id="IPR004089">
    <property type="entry name" value="MCPsignal_dom"/>
</dbReference>
<evidence type="ECO:0000313" key="15">
    <source>
        <dbReference type="EMBL" id="ORC34116.1"/>
    </source>
</evidence>
<evidence type="ECO:0000259" key="13">
    <source>
        <dbReference type="PROSITE" id="PS50111"/>
    </source>
</evidence>
<evidence type="ECO:0000256" key="1">
    <source>
        <dbReference type="ARBA" id="ARBA00004651"/>
    </source>
</evidence>
<comment type="caution">
    <text evidence="15">The sequence shown here is derived from an EMBL/GenBank/DDBJ whole genome shotgun (WGS) entry which is preliminary data.</text>
</comment>
<keyword evidence="7 9" id="KW-0807">Transducer</keyword>
<dbReference type="PANTHER" id="PTHR32089:SF112">
    <property type="entry name" value="LYSOZYME-LIKE PROTEIN-RELATED"/>
    <property type="match status" value="1"/>
</dbReference>
<dbReference type="PROSITE" id="PS50885">
    <property type="entry name" value="HAMP"/>
    <property type="match status" value="1"/>
</dbReference>
<evidence type="ECO:0000256" key="12">
    <source>
        <dbReference type="SAM" id="Phobius"/>
    </source>
</evidence>
<organism evidence="15 16">
    <name type="scientific">Marispirochaeta aestuarii</name>
    <dbReference type="NCBI Taxonomy" id="1963862"/>
    <lineage>
        <taxon>Bacteria</taxon>
        <taxon>Pseudomonadati</taxon>
        <taxon>Spirochaetota</taxon>
        <taxon>Spirochaetia</taxon>
        <taxon>Spirochaetales</taxon>
        <taxon>Spirochaetaceae</taxon>
        <taxon>Marispirochaeta</taxon>
    </lineage>
</organism>
<dbReference type="GO" id="GO:0006935">
    <property type="term" value="P:chemotaxis"/>
    <property type="evidence" value="ECO:0007669"/>
    <property type="project" value="UniProtKB-KW"/>
</dbReference>
<evidence type="ECO:0000313" key="16">
    <source>
        <dbReference type="Proteomes" id="UP000192343"/>
    </source>
</evidence>
<accession>A0A1Y1RVT7</accession>
<feature type="compositionally biased region" description="Polar residues" evidence="11">
    <location>
        <begin position="251"/>
        <end position="264"/>
    </location>
</feature>
<dbReference type="Gene3D" id="3.30.450.20">
    <property type="entry name" value="PAS domain"/>
    <property type="match status" value="2"/>
</dbReference>
<dbReference type="CDD" id="cd12913">
    <property type="entry name" value="PDC1_MCP_like"/>
    <property type="match status" value="1"/>
</dbReference>
<dbReference type="InterPro" id="IPR033479">
    <property type="entry name" value="dCache_1"/>
</dbReference>
<evidence type="ECO:0000256" key="11">
    <source>
        <dbReference type="SAM" id="MobiDB-lite"/>
    </source>
</evidence>
<feature type="transmembrane region" description="Helical" evidence="12">
    <location>
        <begin position="323"/>
        <end position="346"/>
    </location>
</feature>
<feature type="coiled-coil region" evidence="10">
    <location>
        <begin position="391"/>
        <end position="467"/>
    </location>
</feature>
<keyword evidence="2" id="KW-1003">Cell membrane</keyword>